<protein>
    <submittedName>
        <fullName evidence="2">Uncharacterized protein</fullName>
    </submittedName>
</protein>
<organism evidence="2 3">
    <name type="scientific">Mycobacterium tuberculosis</name>
    <dbReference type="NCBI Taxonomy" id="1773"/>
    <lineage>
        <taxon>Bacteria</taxon>
        <taxon>Bacillati</taxon>
        <taxon>Actinomycetota</taxon>
        <taxon>Actinomycetes</taxon>
        <taxon>Mycobacteriales</taxon>
        <taxon>Mycobacteriaceae</taxon>
        <taxon>Mycobacterium</taxon>
        <taxon>Mycobacterium tuberculosis complex</taxon>
    </lineage>
</organism>
<dbReference type="EMBL" id="CSAD01000602">
    <property type="protein sequence ID" value="COW20525.1"/>
    <property type="molecule type" value="Genomic_DNA"/>
</dbReference>
<proteinExistence type="predicted"/>
<evidence type="ECO:0000256" key="1">
    <source>
        <dbReference type="SAM" id="MobiDB-lite"/>
    </source>
</evidence>
<accession>A0A655IW61</accession>
<feature type="region of interest" description="Disordered" evidence="1">
    <location>
        <begin position="134"/>
        <end position="168"/>
    </location>
</feature>
<reference evidence="2 3" key="1">
    <citation type="submission" date="2015-03" db="EMBL/GenBank/DDBJ databases">
        <authorList>
            <consortium name="Pathogen Informatics"/>
        </authorList>
    </citation>
    <scope>NUCLEOTIDE SEQUENCE [LARGE SCALE GENOMIC DNA]</scope>
    <source>
        <strain evidence="2 3">G09801536</strain>
    </source>
</reference>
<gene>
    <name evidence="2" type="ORF">ERS007679_03367</name>
</gene>
<sequence>MVEAQRPAEPGTFEFASVEIEIGLGEPGRHGLRVDERVLEPRAFGHTQRSGTDHVDRVHGLQVDARVDGRLGRRHHPLTGNGVGQPEQPAPQVFLDLGDDAVLHGEIVLIPDPSGPGQLQVVVAGTALAERAARQADHAATGKRNADSHHAGASVGVQPGEGPGDRRTPVVAHHESLLRTIGVEDAHDVANQFLDAVGLLHPVFRRAAIPALVDGHHAVARAGKRGNLMPARVPGLRKPVQQHHQRSLLVGWAVRHGMDAGAPAVQDSMDLRHVGLS</sequence>
<name>A0A655IW61_MYCTX</name>
<dbReference type="Proteomes" id="UP000045842">
    <property type="component" value="Unassembled WGS sequence"/>
</dbReference>
<evidence type="ECO:0000313" key="3">
    <source>
        <dbReference type="Proteomes" id="UP000045842"/>
    </source>
</evidence>
<dbReference type="AlphaFoldDB" id="A0A655IW61"/>
<evidence type="ECO:0000313" key="2">
    <source>
        <dbReference type="EMBL" id="COW20525.1"/>
    </source>
</evidence>